<evidence type="ECO:0000313" key="2">
    <source>
        <dbReference type="Proteomes" id="UP000053477"/>
    </source>
</evidence>
<dbReference type="AlphaFoldDB" id="A0A0H2RG34"/>
<evidence type="ECO:0000313" key="1">
    <source>
        <dbReference type="EMBL" id="KLO03891.1"/>
    </source>
</evidence>
<gene>
    <name evidence="1" type="ORF">SCHPADRAFT_911953</name>
</gene>
<sequence length="88" mass="10223">MPSFVAHPARRHRCLANLLCLQRRHHLEAARSRYLRRPSCRLHSSTKTNTLTIHFTAPSSITPAGQRADYCCTNDSRLQSIRLRRMPR</sequence>
<dbReference type="Proteomes" id="UP000053477">
    <property type="component" value="Unassembled WGS sequence"/>
</dbReference>
<accession>A0A0H2RG34</accession>
<protein>
    <submittedName>
        <fullName evidence="1">Uncharacterized protein</fullName>
    </submittedName>
</protein>
<name>A0A0H2RG34_9AGAM</name>
<reference evidence="1 2" key="1">
    <citation type="submission" date="2015-04" db="EMBL/GenBank/DDBJ databases">
        <title>Complete genome sequence of Schizopora paradoxa KUC8140, a cosmopolitan wood degrader in East Asia.</title>
        <authorList>
            <consortium name="DOE Joint Genome Institute"/>
            <person name="Min B."/>
            <person name="Park H."/>
            <person name="Jang Y."/>
            <person name="Kim J.-J."/>
            <person name="Kim K.H."/>
            <person name="Pangilinan J."/>
            <person name="Lipzen A."/>
            <person name="Riley R."/>
            <person name="Grigoriev I.V."/>
            <person name="Spatafora J.W."/>
            <person name="Choi I.-G."/>
        </authorList>
    </citation>
    <scope>NUCLEOTIDE SEQUENCE [LARGE SCALE GENOMIC DNA]</scope>
    <source>
        <strain evidence="1 2">KUC8140</strain>
    </source>
</reference>
<organism evidence="1 2">
    <name type="scientific">Schizopora paradoxa</name>
    <dbReference type="NCBI Taxonomy" id="27342"/>
    <lineage>
        <taxon>Eukaryota</taxon>
        <taxon>Fungi</taxon>
        <taxon>Dikarya</taxon>
        <taxon>Basidiomycota</taxon>
        <taxon>Agaricomycotina</taxon>
        <taxon>Agaricomycetes</taxon>
        <taxon>Hymenochaetales</taxon>
        <taxon>Schizoporaceae</taxon>
        <taxon>Schizopora</taxon>
    </lineage>
</organism>
<dbReference type="EMBL" id="KQ086908">
    <property type="protein sequence ID" value="KLO03891.1"/>
    <property type="molecule type" value="Genomic_DNA"/>
</dbReference>
<proteinExistence type="predicted"/>
<dbReference type="InParanoid" id="A0A0H2RG34"/>
<keyword evidence="2" id="KW-1185">Reference proteome</keyword>